<dbReference type="Proteomes" id="UP000076532">
    <property type="component" value="Unassembled WGS sequence"/>
</dbReference>
<evidence type="ECO:0000313" key="2">
    <source>
        <dbReference type="Proteomes" id="UP000076532"/>
    </source>
</evidence>
<dbReference type="AlphaFoldDB" id="A0A166NII6"/>
<evidence type="ECO:0000313" key="1">
    <source>
        <dbReference type="EMBL" id="KZP25040.1"/>
    </source>
</evidence>
<dbReference type="PANTHER" id="PTHR38926:SF5">
    <property type="entry name" value="F-BOX AND LEUCINE-RICH REPEAT PROTEIN 6"/>
    <property type="match status" value="1"/>
</dbReference>
<dbReference type="Gene3D" id="1.20.1280.50">
    <property type="match status" value="1"/>
</dbReference>
<sequence>MATLAPPCSCPLGPFQVANSPLSVSAPISSSNFIRNNCPLDDPELETRIRSALSQADSETSRIDNALAQLKAAQDTLLLQRIVIQDFSATYAPLVSIIRRVPREILSEIFLYFRPDEQTRDTPDLRRSIILISHVCQSWRNVALSTPQLWSTIIVNLGPRDAQRKLDCAKAWIERSRQYPLSISISCLMPNRSAKAWKELLDILIPHSHRWRSAKILTWTDYLSGLNGHIPKLESLDIRIGGHSQKDAFDISPSLRQLRLTHCNPGICGVSDCLKLIQAMTNLVSFTVALHYDPGLEWPPPYRREHRMEYLSNLSISATCGIDKFLKALVLPALAEFQFCNGLSGSDGALPLEDDCVWANEEFISLITRSSSPLKSLIIRNRPDMDTVTEDVGQLLQCMPELEHLELLAEDGEDSHYTQCIQSFLTYSPNTPGPCLVPRLQSVVLLLEDSADIDWKLKAMDGFIQMVESRWKADNDLGSGGPIERITVLELRQLSFTLADNWTKHAQGRLRKLLGQGLVVRNVDRDGRDNADEFLKRIFGLNASAIAQRGGSNVRASRTQWAFGSVGW</sequence>
<organism evidence="1 2">
    <name type="scientific">Athelia psychrophila</name>
    <dbReference type="NCBI Taxonomy" id="1759441"/>
    <lineage>
        <taxon>Eukaryota</taxon>
        <taxon>Fungi</taxon>
        <taxon>Dikarya</taxon>
        <taxon>Basidiomycota</taxon>
        <taxon>Agaricomycotina</taxon>
        <taxon>Agaricomycetes</taxon>
        <taxon>Agaricomycetidae</taxon>
        <taxon>Atheliales</taxon>
        <taxon>Atheliaceae</taxon>
        <taxon>Athelia</taxon>
    </lineage>
</organism>
<protein>
    <submittedName>
        <fullName evidence="1">Uncharacterized protein</fullName>
    </submittedName>
</protein>
<gene>
    <name evidence="1" type="ORF">FIBSPDRAFT_929587</name>
</gene>
<dbReference type="EMBL" id="KV417523">
    <property type="protein sequence ID" value="KZP25040.1"/>
    <property type="molecule type" value="Genomic_DNA"/>
</dbReference>
<dbReference type="OrthoDB" id="3365698at2759"/>
<dbReference type="PANTHER" id="PTHR38926">
    <property type="entry name" value="F-BOX DOMAIN CONTAINING PROTEIN, EXPRESSED"/>
    <property type="match status" value="1"/>
</dbReference>
<dbReference type="InterPro" id="IPR032675">
    <property type="entry name" value="LRR_dom_sf"/>
</dbReference>
<name>A0A166NII6_9AGAM</name>
<reference evidence="1 2" key="1">
    <citation type="journal article" date="2016" name="Mol. Biol. Evol.">
        <title>Comparative Genomics of Early-Diverging Mushroom-Forming Fungi Provides Insights into the Origins of Lignocellulose Decay Capabilities.</title>
        <authorList>
            <person name="Nagy L.G."/>
            <person name="Riley R."/>
            <person name="Tritt A."/>
            <person name="Adam C."/>
            <person name="Daum C."/>
            <person name="Floudas D."/>
            <person name="Sun H."/>
            <person name="Yadav J.S."/>
            <person name="Pangilinan J."/>
            <person name="Larsson K.H."/>
            <person name="Matsuura K."/>
            <person name="Barry K."/>
            <person name="Labutti K."/>
            <person name="Kuo R."/>
            <person name="Ohm R.A."/>
            <person name="Bhattacharya S.S."/>
            <person name="Shirouzu T."/>
            <person name="Yoshinaga Y."/>
            <person name="Martin F.M."/>
            <person name="Grigoriev I.V."/>
            <person name="Hibbett D.S."/>
        </authorList>
    </citation>
    <scope>NUCLEOTIDE SEQUENCE [LARGE SCALE GENOMIC DNA]</scope>
    <source>
        <strain evidence="1 2">CBS 109695</strain>
    </source>
</reference>
<dbReference type="Gene3D" id="3.80.10.10">
    <property type="entry name" value="Ribonuclease Inhibitor"/>
    <property type="match status" value="1"/>
</dbReference>
<dbReference type="SUPFAM" id="SSF81383">
    <property type="entry name" value="F-box domain"/>
    <property type="match status" value="1"/>
</dbReference>
<dbReference type="InterPro" id="IPR036047">
    <property type="entry name" value="F-box-like_dom_sf"/>
</dbReference>
<proteinExistence type="predicted"/>
<keyword evidence="2" id="KW-1185">Reference proteome</keyword>
<accession>A0A166NII6</accession>
<dbReference type="STRING" id="436010.A0A166NII6"/>